<dbReference type="AlphaFoldDB" id="A0A0F9BZA5"/>
<comment type="caution">
    <text evidence="3">The sequence shown here is derived from an EMBL/GenBank/DDBJ whole genome shotgun (WGS) entry which is preliminary data.</text>
</comment>
<keyword evidence="1" id="KW-0472">Membrane</keyword>
<evidence type="ECO:0000256" key="1">
    <source>
        <dbReference type="SAM" id="Phobius"/>
    </source>
</evidence>
<accession>A0A0F9BZA5</accession>
<dbReference type="InterPro" id="IPR001107">
    <property type="entry name" value="Band_7"/>
</dbReference>
<protein>
    <recommendedName>
        <fullName evidence="2">Band 7 domain-containing protein</fullName>
    </recommendedName>
</protein>
<dbReference type="EMBL" id="LAZR01038538">
    <property type="protein sequence ID" value="KKL19292.1"/>
    <property type="molecule type" value="Genomic_DNA"/>
</dbReference>
<sequence>MIILAILAAIGIIVGLVAQSKKEAGAGWLTLGGSILLLLSFVLATFVIVPPGHQGVIVQLGKVTGRTLPEGLGTKMPFIEDIKHISIQTFKHEVPASSASIDLQDVATTIAINYHINPLHVDEVYRTLGHTDITEYVARFADPAIQETVKKVTAGYLAEDLILKRELVKKEIATLLDTWLGERWIEVETVSITDFQFSEMFTASIEAKVAAVQAVLEALNKLERVKVEAQQREAAAIGEANARIAIANGEAEYIRIVTAAQVAANESILATLTPEVLQYILLDRLGEDIKLMVIPGGQGLGLVLPQP</sequence>
<keyword evidence="1" id="KW-0812">Transmembrane</keyword>
<evidence type="ECO:0000259" key="2">
    <source>
        <dbReference type="SMART" id="SM00244"/>
    </source>
</evidence>
<dbReference type="PANTHER" id="PTHR23222:SF0">
    <property type="entry name" value="PROHIBITIN 1"/>
    <property type="match status" value="1"/>
</dbReference>
<dbReference type="GO" id="GO:0016020">
    <property type="term" value="C:membrane"/>
    <property type="evidence" value="ECO:0007669"/>
    <property type="project" value="InterPro"/>
</dbReference>
<dbReference type="SMART" id="SM00244">
    <property type="entry name" value="PHB"/>
    <property type="match status" value="1"/>
</dbReference>
<reference evidence="3" key="1">
    <citation type="journal article" date="2015" name="Nature">
        <title>Complex archaea that bridge the gap between prokaryotes and eukaryotes.</title>
        <authorList>
            <person name="Spang A."/>
            <person name="Saw J.H."/>
            <person name="Jorgensen S.L."/>
            <person name="Zaremba-Niedzwiedzka K."/>
            <person name="Martijn J."/>
            <person name="Lind A.E."/>
            <person name="van Eijk R."/>
            <person name="Schleper C."/>
            <person name="Guy L."/>
            <person name="Ettema T.J."/>
        </authorList>
    </citation>
    <scope>NUCLEOTIDE SEQUENCE</scope>
</reference>
<dbReference type="InterPro" id="IPR036013">
    <property type="entry name" value="Band_7/SPFH_dom_sf"/>
</dbReference>
<dbReference type="PANTHER" id="PTHR23222">
    <property type="entry name" value="PROHIBITIN"/>
    <property type="match status" value="1"/>
</dbReference>
<feature type="transmembrane region" description="Helical" evidence="1">
    <location>
        <begin position="28"/>
        <end position="49"/>
    </location>
</feature>
<dbReference type="Pfam" id="PF01145">
    <property type="entry name" value="Band_7"/>
    <property type="match status" value="1"/>
</dbReference>
<keyword evidence="1" id="KW-1133">Transmembrane helix</keyword>
<dbReference type="SUPFAM" id="SSF117892">
    <property type="entry name" value="Band 7/SPFH domain"/>
    <property type="match status" value="1"/>
</dbReference>
<proteinExistence type="predicted"/>
<dbReference type="InterPro" id="IPR000163">
    <property type="entry name" value="Prohibitin"/>
</dbReference>
<gene>
    <name evidence="3" type="ORF">LCGC14_2466920</name>
</gene>
<dbReference type="Gene3D" id="3.30.479.30">
    <property type="entry name" value="Band 7 domain"/>
    <property type="match status" value="1"/>
</dbReference>
<dbReference type="CDD" id="cd03401">
    <property type="entry name" value="SPFH_prohibitin"/>
    <property type="match status" value="1"/>
</dbReference>
<evidence type="ECO:0000313" key="3">
    <source>
        <dbReference type="EMBL" id="KKL19292.1"/>
    </source>
</evidence>
<name>A0A0F9BZA5_9ZZZZ</name>
<organism evidence="3">
    <name type="scientific">marine sediment metagenome</name>
    <dbReference type="NCBI Taxonomy" id="412755"/>
    <lineage>
        <taxon>unclassified sequences</taxon>
        <taxon>metagenomes</taxon>
        <taxon>ecological metagenomes</taxon>
    </lineage>
</organism>
<feature type="domain" description="Band 7" evidence="2">
    <location>
        <begin position="44"/>
        <end position="209"/>
    </location>
</feature>